<evidence type="ECO:0000256" key="3">
    <source>
        <dbReference type="ARBA" id="ARBA00022448"/>
    </source>
</evidence>
<evidence type="ECO:0000256" key="7">
    <source>
        <dbReference type="ARBA" id="ARBA00022989"/>
    </source>
</evidence>
<gene>
    <name evidence="11" type="ORF">ZEAMMB73_Zm00001d053336</name>
</gene>
<dbReference type="GO" id="GO:0015031">
    <property type="term" value="P:protein transport"/>
    <property type="evidence" value="ECO:0007669"/>
    <property type="project" value="UniProtKB-KW"/>
</dbReference>
<dbReference type="PaxDb" id="4577-GRMZM2G437270_P01"/>
<evidence type="ECO:0000256" key="1">
    <source>
        <dbReference type="ARBA" id="ARBA00004448"/>
    </source>
</evidence>
<evidence type="ECO:0000256" key="5">
    <source>
        <dbReference type="ARBA" id="ARBA00022792"/>
    </source>
</evidence>
<comment type="subcellular location">
    <subcellularLocation>
        <location evidence="1">Mitochondrion inner membrane</location>
        <topology evidence="1">Multi-pass membrane protein</topology>
    </subcellularLocation>
</comment>
<keyword evidence="5" id="KW-0999">Mitochondrion inner membrane</keyword>
<dbReference type="STRING" id="4577.K7V549"/>
<accession>K7V549</accession>
<proteinExistence type="inferred from homology"/>
<dbReference type="EMBL" id="CM000780">
    <property type="protein sequence ID" value="AQK59286.1"/>
    <property type="molecule type" value="Genomic_DNA"/>
</dbReference>
<evidence type="ECO:0000256" key="6">
    <source>
        <dbReference type="ARBA" id="ARBA00022927"/>
    </source>
</evidence>
<keyword evidence="4" id="KW-0812">Transmembrane</keyword>
<evidence type="ECO:0000313" key="11">
    <source>
        <dbReference type="EMBL" id="AQK59286.1"/>
    </source>
</evidence>
<evidence type="ECO:0000256" key="2">
    <source>
        <dbReference type="ARBA" id="ARBA00008444"/>
    </source>
</evidence>
<reference evidence="11" key="1">
    <citation type="submission" date="2015-12" db="EMBL/GenBank/DDBJ databases">
        <title>Update maize B73 reference genome by single molecule sequencing technologies.</title>
        <authorList>
            <consortium name="Maize Genome Sequencing Project"/>
            <person name="Ware D."/>
        </authorList>
    </citation>
    <scope>NUCLEOTIDE SEQUENCE</scope>
    <source>
        <tissue evidence="11">Seedling</tissue>
    </source>
</reference>
<dbReference type="InParanoid" id="K7V549"/>
<keyword evidence="8" id="KW-0811">Translocation</keyword>
<comment type="similarity">
    <text evidence="2">Belongs to the Tim17/Tim22/Tim23 family.</text>
</comment>
<organism evidence="11">
    <name type="scientific">Zea mays</name>
    <name type="common">Maize</name>
    <dbReference type="NCBI Taxonomy" id="4577"/>
    <lineage>
        <taxon>Eukaryota</taxon>
        <taxon>Viridiplantae</taxon>
        <taxon>Streptophyta</taxon>
        <taxon>Embryophyta</taxon>
        <taxon>Tracheophyta</taxon>
        <taxon>Spermatophyta</taxon>
        <taxon>Magnoliopsida</taxon>
        <taxon>Liliopsida</taxon>
        <taxon>Poales</taxon>
        <taxon>Poaceae</taxon>
        <taxon>PACMAD clade</taxon>
        <taxon>Panicoideae</taxon>
        <taxon>Andropogonodae</taxon>
        <taxon>Andropogoneae</taxon>
        <taxon>Tripsacinae</taxon>
        <taxon>Zea</taxon>
    </lineage>
</organism>
<keyword evidence="7" id="KW-1133">Transmembrane helix</keyword>
<keyword evidence="10" id="KW-0472">Membrane</keyword>
<evidence type="ECO:0000256" key="8">
    <source>
        <dbReference type="ARBA" id="ARBA00023010"/>
    </source>
</evidence>
<evidence type="ECO:0000256" key="9">
    <source>
        <dbReference type="ARBA" id="ARBA00023128"/>
    </source>
</evidence>
<name>K7V549_MAIZE</name>
<dbReference type="PANTHER" id="PTHR10485">
    <property type="entry name" value="MITOCHONDRIAL IMPORT INNER MEMBRANE TRANSLOCASE SUBUNIT TIM-17"/>
    <property type="match status" value="1"/>
</dbReference>
<sequence>MVYARMKEDPWNSIVMGAATGGFLSMRQGMGAAGRFTLMGGILLALIKGAGLMLNRVLVLANPPLPANDPNLTATICGNPFPGLPQAPPEATTSSGAGGLFGDCLAGRRRRRNQVQAGASRRSWRASTRPAV</sequence>
<dbReference type="SMR" id="K7V549"/>
<dbReference type="PANTHER" id="PTHR10485:SF0">
    <property type="entry name" value="AT05822P-RELATED"/>
    <property type="match status" value="1"/>
</dbReference>
<protein>
    <submittedName>
        <fullName evidence="11">Putative mitochondrial import inner membrane translocase subunit TIM17 family protein</fullName>
    </submittedName>
</protein>
<keyword evidence="3" id="KW-0813">Transport</keyword>
<evidence type="ECO:0000256" key="10">
    <source>
        <dbReference type="ARBA" id="ARBA00023136"/>
    </source>
</evidence>
<keyword evidence="6" id="KW-0653">Protein transport</keyword>
<dbReference type="ExpressionAtlas" id="K7V549">
    <property type="expression patterns" value="baseline and differential"/>
</dbReference>
<dbReference type="eggNOG" id="KOG1652">
    <property type="taxonomic scope" value="Eukaryota"/>
</dbReference>
<dbReference type="HOGENOM" id="CLU_087811_0_2_1"/>
<dbReference type="GO" id="GO:0005743">
    <property type="term" value="C:mitochondrial inner membrane"/>
    <property type="evidence" value="ECO:0007669"/>
    <property type="project" value="UniProtKB-SubCell"/>
</dbReference>
<dbReference type="AlphaFoldDB" id="K7V549"/>
<evidence type="ECO:0000256" key="4">
    <source>
        <dbReference type="ARBA" id="ARBA00022692"/>
    </source>
</evidence>
<keyword evidence="9" id="KW-0496">Mitochondrion</keyword>